<dbReference type="InterPro" id="IPR015942">
    <property type="entry name" value="Asp/Glu/hydantoin_racemase"/>
</dbReference>
<proteinExistence type="inferred from homology"/>
<dbReference type="RefSeq" id="WP_278018304.1">
    <property type="nucleotide sequence ID" value="NZ_JARRRY010000008.1"/>
</dbReference>
<dbReference type="InterPro" id="IPR004380">
    <property type="entry name" value="Asp_race"/>
</dbReference>
<evidence type="ECO:0000313" key="3">
    <source>
        <dbReference type="EMBL" id="MDG5754455.1"/>
    </source>
</evidence>
<keyword evidence="4" id="KW-1185">Reference proteome</keyword>
<dbReference type="InterPro" id="IPR001920">
    <property type="entry name" value="Asp/Glu_race"/>
</dbReference>
<accession>A0ABT6H515</accession>
<dbReference type="NCBIfam" id="TIGR00035">
    <property type="entry name" value="asp_race"/>
    <property type="match status" value="1"/>
</dbReference>
<comment type="caution">
    <text evidence="3">The sequence shown here is derived from an EMBL/GenBank/DDBJ whole genome shotgun (WGS) entry which is preliminary data.</text>
</comment>
<dbReference type="EC" id="5.1.1.-" evidence="3"/>
<keyword evidence="2 3" id="KW-0413">Isomerase</keyword>
<dbReference type="Proteomes" id="UP001218246">
    <property type="component" value="Unassembled WGS sequence"/>
</dbReference>
<protein>
    <submittedName>
        <fullName evidence="3">Amino acid racemase</fullName>
        <ecNumber evidence="3">5.1.1.-</ecNumber>
    </submittedName>
</protein>
<organism evidence="3 4">
    <name type="scientific">Ectobacillus antri</name>
    <dbReference type="NCBI Taxonomy" id="2486280"/>
    <lineage>
        <taxon>Bacteria</taxon>
        <taxon>Bacillati</taxon>
        <taxon>Bacillota</taxon>
        <taxon>Bacilli</taxon>
        <taxon>Bacillales</taxon>
        <taxon>Bacillaceae</taxon>
        <taxon>Ectobacillus</taxon>
    </lineage>
</organism>
<dbReference type="PANTHER" id="PTHR21198">
    <property type="entry name" value="GLUTAMATE RACEMASE"/>
    <property type="match status" value="1"/>
</dbReference>
<dbReference type="GO" id="GO:0016853">
    <property type="term" value="F:isomerase activity"/>
    <property type="evidence" value="ECO:0007669"/>
    <property type="project" value="UniProtKB-KW"/>
</dbReference>
<evidence type="ECO:0000313" key="4">
    <source>
        <dbReference type="Proteomes" id="UP001218246"/>
    </source>
</evidence>
<sequence length="232" mass="25498">MKTIGMIGGLSWESTSLYSTYLNEFAQKACSHCAPLVIQGMDFTEVTHWLERGDDESLTTALIETAQQVEEMGADCLLLCSNTVHIFANEVAEAISIPLLHISDASAEAIRMQSINKIGVLGTKHTLKKDFYLEKLESHGLQALCPSSEECTWMHNIIMNELSQGILSPKTKADFQNIIQNLIVQGAEGILLACTEIPLLITQEDVSVPLFDTAYLHAQQAISFALQKEAVT</sequence>
<dbReference type="PANTHER" id="PTHR21198:SF7">
    <property type="entry name" value="ASPARTATE-GLUTAMATE RACEMASE FAMILY"/>
    <property type="match status" value="1"/>
</dbReference>
<evidence type="ECO:0000256" key="2">
    <source>
        <dbReference type="ARBA" id="ARBA00023235"/>
    </source>
</evidence>
<evidence type="ECO:0000256" key="1">
    <source>
        <dbReference type="ARBA" id="ARBA00007847"/>
    </source>
</evidence>
<reference evidence="3 4" key="1">
    <citation type="submission" date="2023-04" db="EMBL/GenBank/DDBJ databases">
        <title>Ectobacillus antri isolated from activated sludge.</title>
        <authorList>
            <person name="Yan P."/>
            <person name="Liu X."/>
        </authorList>
    </citation>
    <scope>NUCLEOTIDE SEQUENCE [LARGE SCALE GENOMIC DNA]</scope>
    <source>
        <strain evidence="3 4">C18H</strain>
    </source>
</reference>
<dbReference type="EMBL" id="JARULN010000009">
    <property type="protein sequence ID" value="MDG5754455.1"/>
    <property type="molecule type" value="Genomic_DNA"/>
</dbReference>
<dbReference type="Gene3D" id="3.40.50.1860">
    <property type="match status" value="2"/>
</dbReference>
<dbReference type="SUPFAM" id="SSF53681">
    <property type="entry name" value="Aspartate/glutamate racemase"/>
    <property type="match status" value="2"/>
</dbReference>
<comment type="similarity">
    <text evidence="1">Belongs to the aspartate/glutamate racemases family.</text>
</comment>
<dbReference type="Pfam" id="PF01177">
    <property type="entry name" value="Asp_Glu_race"/>
    <property type="match status" value="1"/>
</dbReference>
<gene>
    <name evidence="3" type="ORF">P6P90_10785</name>
</gene>
<name>A0ABT6H515_9BACI</name>